<dbReference type="InterPro" id="IPR029044">
    <property type="entry name" value="Nucleotide-diphossugar_trans"/>
</dbReference>
<dbReference type="CDD" id="cd04179">
    <property type="entry name" value="DPM_DPG-synthase_like"/>
    <property type="match status" value="1"/>
</dbReference>
<dbReference type="InterPro" id="IPR001173">
    <property type="entry name" value="Glyco_trans_2-like"/>
</dbReference>
<dbReference type="SUPFAM" id="SSF53448">
    <property type="entry name" value="Nucleotide-diphospho-sugar transferases"/>
    <property type="match status" value="1"/>
</dbReference>
<evidence type="ECO:0000259" key="1">
    <source>
        <dbReference type="Pfam" id="PF00535"/>
    </source>
</evidence>
<dbReference type="KEGG" id="asz:ASN_2884"/>
<dbReference type="AlphaFoldDB" id="A0A0U5FQS2"/>
<name>A0A0U5FQS2_9PROT</name>
<dbReference type="GeneID" id="34783849"/>
<dbReference type="PATRIC" id="fig|446692.3.peg.3031"/>
<dbReference type="RefSeq" id="WP_231948229.1">
    <property type="nucleotide sequence ID" value="NZ_LN606600.1"/>
</dbReference>
<proteinExistence type="predicted"/>
<dbReference type="EMBL" id="LN606600">
    <property type="protein sequence ID" value="CEF42141.1"/>
    <property type="molecule type" value="Genomic_DNA"/>
</dbReference>
<evidence type="ECO:0000313" key="3">
    <source>
        <dbReference type="Proteomes" id="UP000056109"/>
    </source>
</evidence>
<sequence length="281" mass="31741">MVSNSPRILVFVPMYNCALQIPRVIKQLTNPRVAKLIDGLVCIDNRSTDQTAAAAAAGLEALHQISHRTLLRNDDNYGLGGSHKVAIEFGRQHGYDFLIVLHGDDQGNIEDLLPYLENGTYLREDFLMGARFMKGSRLQGYSLLRTNANRAFNLIFSAISRRRLYDLGSGLNLFRLSAFDDDFQKRFADDLTFNYYLILVVAARSFRLRFFPLTWREQDQVSNAKLSRMGFQILALLMHRVKSLSAFEKDDHRAIARDAYPSTVIGSWQRDGAGASVTSPT</sequence>
<dbReference type="PANTHER" id="PTHR48090:SF7">
    <property type="entry name" value="RFBJ PROTEIN"/>
    <property type="match status" value="1"/>
</dbReference>
<dbReference type="Pfam" id="PF00535">
    <property type="entry name" value="Glycos_transf_2"/>
    <property type="match status" value="1"/>
</dbReference>
<protein>
    <submittedName>
        <fullName evidence="2">Dolichyl-phosphate mannose synthase</fullName>
    </submittedName>
</protein>
<organism evidence="2 3">
    <name type="scientific">Acetobacter senegalensis</name>
    <dbReference type="NCBI Taxonomy" id="446692"/>
    <lineage>
        <taxon>Bacteria</taxon>
        <taxon>Pseudomonadati</taxon>
        <taxon>Pseudomonadota</taxon>
        <taxon>Alphaproteobacteria</taxon>
        <taxon>Acetobacterales</taxon>
        <taxon>Acetobacteraceae</taxon>
        <taxon>Acetobacter</taxon>
    </lineage>
</organism>
<feature type="domain" description="Glycosyltransferase 2-like" evidence="1">
    <location>
        <begin position="10"/>
        <end position="158"/>
    </location>
</feature>
<dbReference type="PANTHER" id="PTHR48090">
    <property type="entry name" value="UNDECAPRENYL-PHOSPHATE 4-DEOXY-4-FORMAMIDO-L-ARABINOSE TRANSFERASE-RELATED"/>
    <property type="match status" value="1"/>
</dbReference>
<dbReference type="Proteomes" id="UP000056109">
    <property type="component" value="Chromosome I"/>
</dbReference>
<keyword evidence="3" id="KW-1185">Reference proteome</keyword>
<dbReference type="InterPro" id="IPR050256">
    <property type="entry name" value="Glycosyltransferase_2"/>
</dbReference>
<gene>
    <name evidence="2" type="ORF">ASN_2884</name>
</gene>
<evidence type="ECO:0000313" key="2">
    <source>
        <dbReference type="EMBL" id="CEF42141.1"/>
    </source>
</evidence>
<reference evidence="3" key="1">
    <citation type="submission" date="2014-09" db="EMBL/GenBank/DDBJ databases">
        <authorList>
            <person name="Illeghems K.G."/>
        </authorList>
    </citation>
    <scope>NUCLEOTIDE SEQUENCE [LARGE SCALE GENOMIC DNA]</scope>
    <source>
        <strain evidence="3">108B</strain>
    </source>
</reference>
<accession>A0A0U5FQS2</accession>
<dbReference type="Gene3D" id="3.90.550.10">
    <property type="entry name" value="Spore Coat Polysaccharide Biosynthesis Protein SpsA, Chain A"/>
    <property type="match status" value="1"/>
</dbReference>